<gene>
    <name evidence="1" type="ORF">Vadar_002875</name>
</gene>
<dbReference type="Proteomes" id="UP000828048">
    <property type="component" value="Chromosome 11"/>
</dbReference>
<name>A0ACB7YJZ7_9ERIC</name>
<comment type="caution">
    <text evidence="1">The sequence shown here is derived from an EMBL/GenBank/DDBJ whole genome shotgun (WGS) entry which is preliminary data.</text>
</comment>
<proteinExistence type="predicted"/>
<protein>
    <submittedName>
        <fullName evidence="1">Uncharacterized protein</fullName>
    </submittedName>
</protein>
<sequence>MEIHTRYMLLGCLVLVLGFVSGGESAISRNVMKEIIRINKEGPYMGIVVPNNFEMSPLLQSPSFVGDVKFGFLDFSGRRFHLGQVGKQKVIVIMTGLGMLNAGITTQLLVTLFRVKGIVHYGIAGNANPNLQIGDVTIPQFWAHTGLWNWQRYGDGPEDELALESNGDYTRDIGYLEFSHYNNDTKNVKSPDNLLNRVWYQPEEVFPVNGTPEIRQHSFWGPVNDYYFSLAERLEGMKLTGCVNSTTCLPRTPIVTRVERGASANVFVDNRAYREFLLSKFNATAIDMESAAVSLVCIQNQKPFIAIRALSDLAGGGSSVSNEAATFASLAAQNAVDVVIKFINLLS</sequence>
<keyword evidence="2" id="KW-1185">Reference proteome</keyword>
<dbReference type="EMBL" id="CM037161">
    <property type="protein sequence ID" value="KAH7853474.1"/>
    <property type="molecule type" value="Genomic_DNA"/>
</dbReference>
<evidence type="ECO:0000313" key="2">
    <source>
        <dbReference type="Proteomes" id="UP000828048"/>
    </source>
</evidence>
<organism evidence="1 2">
    <name type="scientific">Vaccinium darrowii</name>
    <dbReference type="NCBI Taxonomy" id="229202"/>
    <lineage>
        <taxon>Eukaryota</taxon>
        <taxon>Viridiplantae</taxon>
        <taxon>Streptophyta</taxon>
        <taxon>Embryophyta</taxon>
        <taxon>Tracheophyta</taxon>
        <taxon>Spermatophyta</taxon>
        <taxon>Magnoliopsida</taxon>
        <taxon>eudicotyledons</taxon>
        <taxon>Gunneridae</taxon>
        <taxon>Pentapetalae</taxon>
        <taxon>asterids</taxon>
        <taxon>Ericales</taxon>
        <taxon>Ericaceae</taxon>
        <taxon>Vaccinioideae</taxon>
        <taxon>Vaccinieae</taxon>
        <taxon>Vaccinium</taxon>
    </lineage>
</organism>
<reference evidence="1 2" key="1">
    <citation type="journal article" date="2021" name="Hortic Res">
        <title>High-quality reference genome and annotation aids understanding of berry development for evergreen blueberry (Vaccinium darrowii).</title>
        <authorList>
            <person name="Yu J."/>
            <person name="Hulse-Kemp A.M."/>
            <person name="Babiker E."/>
            <person name="Staton M."/>
        </authorList>
    </citation>
    <scope>NUCLEOTIDE SEQUENCE [LARGE SCALE GENOMIC DNA]</scope>
    <source>
        <strain evidence="2">cv. NJ 8807/NJ 8810</strain>
        <tissue evidence="1">Young leaf</tissue>
    </source>
</reference>
<evidence type="ECO:0000313" key="1">
    <source>
        <dbReference type="EMBL" id="KAH7853474.1"/>
    </source>
</evidence>
<accession>A0ACB7YJZ7</accession>